<feature type="compositionally biased region" description="Gly residues" evidence="1">
    <location>
        <begin position="45"/>
        <end position="94"/>
    </location>
</feature>
<dbReference type="InterPro" id="IPR025326">
    <property type="entry name" value="DUF4232"/>
</dbReference>
<protein>
    <submittedName>
        <fullName evidence="4">DUF4232 domain-containing protein</fullName>
    </submittedName>
</protein>
<feature type="compositionally biased region" description="Polar residues" evidence="1">
    <location>
        <begin position="235"/>
        <end position="245"/>
    </location>
</feature>
<dbReference type="RefSeq" id="WP_150184881.1">
    <property type="nucleotide sequence ID" value="NZ_CP029191.1"/>
</dbReference>
<sequence>MKHTHATQTLLAGLALISTLGLTACNGDDTGTTGAGSPDSAAGATAGGSGGSGGGSDQGTGGGTSGNTGGNESGGGGEGKSGGNDSGQGTGAGTGSNTNGKSGICRSDELEVSAVDNSTDKTEGIVTVQFKNGGGRDCTINGYAGVDLKTATGDTLSVDRNGEKAHPGVLKDGESAAFNITFPINNSGGSGVRVSKILVTPPNETKTVTIAWPAGSLPADNPDAPSGGPKLSISPVGTVSDSPAG</sequence>
<dbReference type="AlphaFoldDB" id="A0A5P2CI45"/>
<evidence type="ECO:0000256" key="2">
    <source>
        <dbReference type="SAM" id="SignalP"/>
    </source>
</evidence>
<dbReference type="EMBL" id="CP029191">
    <property type="protein sequence ID" value="QES42435.1"/>
    <property type="molecule type" value="Genomic_DNA"/>
</dbReference>
<feature type="compositionally biased region" description="Low complexity" evidence="1">
    <location>
        <begin position="31"/>
        <end position="44"/>
    </location>
</feature>
<dbReference type="Pfam" id="PF14016">
    <property type="entry name" value="DUF4232"/>
    <property type="match status" value="1"/>
</dbReference>
<accession>A0A5P2CI45</accession>
<evidence type="ECO:0000313" key="4">
    <source>
        <dbReference type="EMBL" id="QES42435.1"/>
    </source>
</evidence>
<gene>
    <name evidence="4" type="ORF">DEJ49_16835</name>
</gene>
<keyword evidence="2" id="KW-0732">Signal</keyword>
<dbReference type="PROSITE" id="PS51257">
    <property type="entry name" value="PROKAR_LIPOPROTEIN"/>
    <property type="match status" value="1"/>
</dbReference>
<organism evidence="4 5">
    <name type="scientific">Streptomyces venezuelae</name>
    <dbReference type="NCBI Taxonomy" id="54571"/>
    <lineage>
        <taxon>Bacteria</taxon>
        <taxon>Bacillati</taxon>
        <taxon>Actinomycetota</taxon>
        <taxon>Actinomycetes</taxon>
        <taxon>Kitasatosporales</taxon>
        <taxon>Streptomycetaceae</taxon>
        <taxon>Streptomyces</taxon>
    </lineage>
</organism>
<evidence type="ECO:0000259" key="3">
    <source>
        <dbReference type="Pfam" id="PF14016"/>
    </source>
</evidence>
<feature type="region of interest" description="Disordered" evidence="1">
    <location>
        <begin position="31"/>
        <end position="104"/>
    </location>
</feature>
<feature type="domain" description="DUF4232" evidence="3">
    <location>
        <begin position="105"/>
        <end position="222"/>
    </location>
</feature>
<reference evidence="4 5" key="1">
    <citation type="submission" date="2018-05" db="EMBL/GenBank/DDBJ databases">
        <title>Streptomyces venezuelae.</title>
        <authorList>
            <person name="Kim W."/>
            <person name="Lee N."/>
            <person name="Cho B.-K."/>
        </authorList>
    </citation>
    <scope>NUCLEOTIDE SEQUENCE [LARGE SCALE GENOMIC DNA]</scope>
    <source>
        <strain evidence="4 5">ATCC 14585</strain>
    </source>
</reference>
<dbReference type="Proteomes" id="UP000324015">
    <property type="component" value="Chromosome"/>
</dbReference>
<feature type="region of interest" description="Disordered" evidence="1">
    <location>
        <begin position="213"/>
        <end position="245"/>
    </location>
</feature>
<feature type="signal peptide" evidence="2">
    <location>
        <begin position="1"/>
        <end position="24"/>
    </location>
</feature>
<feature type="chain" id="PRO_5039475789" evidence="2">
    <location>
        <begin position="25"/>
        <end position="245"/>
    </location>
</feature>
<evidence type="ECO:0000256" key="1">
    <source>
        <dbReference type="SAM" id="MobiDB-lite"/>
    </source>
</evidence>
<proteinExistence type="predicted"/>
<name>A0A5P2CI45_STRVZ</name>
<evidence type="ECO:0000313" key="5">
    <source>
        <dbReference type="Proteomes" id="UP000324015"/>
    </source>
</evidence>